<dbReference type="AlphaFoldDB" id="A0A9W7E808"/>
<keyword evidence="3" id="KW-1185">Reference proteome</keyword>
<dbReference type="Proteomes" id="UP001165082">
    <property type="component" value="Unassembled WGS sequence"/>
</dbReference>
<sequence length="114" mass="12404">MNDDDFEYDLDQALNNNTDPFITKVIAGSLIVVILGLLVVGVIIPLTAPIDGNMMSKSAEDGEKIGKQLLSSNPWSHHTAHGYYNKRRQSCICGLAVFGGLGAVCWLHLGDYKL</sequence>
<evidence type="ECO:0008006" key="4">
    <source>
        <dbReference type="Google" id="ProtNLM"/>
    </source>
</evidence>
<evidence type="ECO:0000313" key="3">
    <source>
        <dbReference type="Proteomes" id="UP001165082"/>
    </source>
</evidence>
<dbReference type="EMBL" id="BRXZ01001342">
    <property type="protein sequence ID" value="GMH68823.1"/>
    <property type="molecule type" value="Genomic_DNA"/>
</dbReference>
<evidence type="ECO:0000313" key="2">
    <source>
        <dbReference type="EMBL" id="GMH68823.1"/>
    </source>
</evidence>
<reference evidence="2" key="1">
    <citation type="submission" date="2022-07" db="EMBL/GenBank/DDBJ databases">
        <title>Genome analysis of Parmales, a sister group of diatoms, reveals the evolutionary specialization of diatoms from phago-mixotrophs to photoautotrophs.</title>
        <authorList>
            <person name="Ban H."/>
            <person name="Sato S."/>
            <person name="Yoshikawa S."/>
            <person name="Kazumasa Y."/>
            <person name="Nakamura Y."/>
            <person name="Ichinomiya M."/>
            <person name="Saitoh K."/>
            <person name="Sato N."/>
            <person name="Blanc-Mathieu R."/>
            <person name="Endo H."/>
            <person name="Kuwata A."/>
            <person name="Ogata H."/>
        </authorList>
    </citation>
    <scope>NUCLEOTIDE SEQUENCE</scope>
</reference>
<comment type="caution">
    <text evidence="2">The sequence shown here is derived from an EMBL/GenBank/DDBJ whole genome shotgun (WGS) entry which is preliminary data.</text>
</comment>
<dbReference type="OrthoDB" id="41651at2759"/>
<proteinExistence type="predicted"/>
<protein>
    <recommendedName>
        <fullName evidence="4">Transmembrane protein</fullName>
    </recommendedName>
</protein>
<gene>
    <name evidence="2" type="ORF">TrRE_jg711</name>
</gene>
<name>A0A9W7E808_9STRA</name>
<organism evidence="2 3">
    <name type="scientific">Triparma retinervis</name>
    <dbReference type="NCBI Taxonomy" id="2557542"/>
    <lineage>
        <taxon>Eukaryota</taxon>
        <taxon>Sar</taxon>
        <taxon>Stramenopiles</taxon>
        <taxon>Ochrophyta</taxon>
        <taxon>Bolidophyceae</taxon>
        <taxon>Parmales</taxon>
        <taxon>Triparmaceae</taxon>
        <taxon>Triparma</taxon>
    </lineage>
</organism>
<feature type="transmembrane region" description="Helical" evidence="1">
    <location>
        <begin position="91"/>
        <end position="109"/>
    </location>
</feature>
<keyword evidence="1" id="KW-0472">Membrane</keyword>
<accession>A0A9W7E808</accession>
<evidence type="ECO:0000256" key="1">
    <source>
        <dbReference type="SAM" id="Phobius"/>
    </source>
</evidence>
<keyword evidence="1" id="KW-1133">Transmembrane helix</keyword>
<feature type="transmembrane region" description="Helical" evidence="1">
    <location>
        <begin position="25"/>
        <end position="48"/>
    </location>
</feature>
<keyword evidence="1" id="KW-0812">Transmembrane</keyword>